<dbReference type="PANTHER" id="PTHR24269">
    <property type="entry name" value="KREMEN PROTEIN"/>
    <property type="match status" value="1"/>
</dbReference>
<evidence type="ECO:0000256" key="7">
    <source>
        <dbReference type="SAM" id="SignalP"/>
    </source>
</evidence>
<dbReference type="EMBL" id="JAWCUI010000022">
    <property type="protein sequence ID" value="KAL1896616.1"/>
    <property type="molecule type" value="Genomic_DNA"/>
</dbReference>
<dbReference type="InterPro" id="IPR002889">
    <property type="entry name" value="WSC_carb-bd"/>
</dbReference>
<reference evidence="9 10" key="1">
    <citation type="journal article" date="2024" name="IMA Fungus">
        <title>IMA Genome - F19 : A genome assembly and annotation guide to empower mycologists, including annotated draft genome sequences of Ceratocystis pirilliformis, Diaporthe australafricana, Fusarium ophioides, Paecilomyces lecythidis, and Sporothrix stenoceras.</title>
        <authorList>
            <person name="Aylward J."/>
            <person name="Wilson A.M."/>
            <person name="Visagie C.M."/>
            <person name="Spraker J."/>
            <person name="Barnes I."/>
            <person name="Buitendag C."/>
            <person name="Ceriani C."/>
            <person name="Del Mar Angel L."/>
            <person name="du Plessis D."/>
            <person name="Fuchs T."/>
            <person name="Gasser K."/>
            <person name="Kramer D."/>
            <person name="Li W."/>
            <person name="Munsamy K."/>
            <person name="Piso A."/>
            <person name="Price J.L."/>
            <person name="Sonnekus B."/>
            <person name="Thomas C."/>
            <person name="van der Nest A."/>
            <person name="van Dijk A."/>
            <person name="van Heerden A."/>
            <person name="van Vuuren N."/>
            <person name="Yilmaz N."/>
            <person name="Duong T.A."/>
            <person name="van der Merwe N.A."/>
            <person name="Wingfield M.J."/>
            <person name="Wingfield B.D."/>
        </authorList>
    </citation>
    <scope>NUCLEOTIDE SEQUENCE [LARGE SCALE GENOMIC DNA]</scope>
    <source>
        <strain evidence="9 10">CMW 5346</strain>
    </source>
</reference>
<evidence type="ECO:0000256" key="2">
    <source>
        <dbReference type="ARBA" id="ARBA00022692"/>
    </source>
</evidence>
<feature type="signal peptide" evidence="7">
    <location>
        <begin position="1"/>
        <end position="24"/>
    </location>
</feature>
<comment type="subcellular location">
    <subcellularLocation>
        <location evidence="1">Membrane</location>
        <topology evidence="1">Single-pass membrane protein</topology>
    </subcellularLocation>
</comment>
<sequence>MRQPRLTTIAAAALLLYWVGAASALSTTASTSTTTTSASTTPNATQTTHTTPTVYIASLAPTTGAAAATGTARNYGYQGCYLDISGMNGTAPGARSLQGDTTDEVLPGDMTVAKCLSFCGGAGSGTAYAYAGLEYARECWCGQELSSLATKEAEAQCNLPCDGDNNTLCGGDLRLTLYMLKSPATRPDIAFGAMAAVAGLTAVVQLL</sequence>
<keyword evidence="3 7" id="KW-0732">Signal</keyword>
<accession>A0ABR3Z7I0</accession>
<evidence type="ECO:0000256" key="6">
    <source>
        <dbReference type="ARBA" id="ARBA00023180"/>
    </source>
</evidence>
<keyword evidence="4" id="KW-1133">Transmembrane helix</keyword>
<keyword evidence="9" id="KW-0378">Hydrolase</keyword>
<evidence type="ECO:0000259" key="8">
    <source>
        <dbReference type="PROSITE" id="PS51212"/>
    </source>
</evidence>
<dbReference type="PANTHER" id="PTHR24269:SF16">
    <property type="entry name" value="PROTEIN SLG1"/>
    <property type="match status" value="1"/>
</dbReference>
<keyword evidence="6" id="KW-0325">Glycoprotein</keyword>
<name>A0ABR3Z7I0_9PEZI</name>
<dbReference type="GO" id="GO:0004222">
    <property type="term" value="F:metalloendopeptidase activity"/>
    <property type="evidence" value="ECO:0007669"/>
    <property type="project" value="UniProtKB-EC"/>
</dbReference>
<feature type="chain" id="PRO_5046344939" evidence="7">
    <location>
        <begin position="25"/>
        <end position="207"/>
    </location>
</feature>
<feature type="domain" description="WSC" evidence="8">
    <location>
        <begin position="74"/>
        <end position="181"/>
    </location>
</feature>
<evidence type="ECO:0000313" key="9">
    <source>
        <dbReference type="EMBL" id="KAL1896616.1"/>
    </source>
</evidence>
<keyword evidence="2" id="KW-0812">Transmembrane</keyword>
<keyword evidence="5" id="KW-0472">Membrane</keyword>
<dbReference type="Proteomes" id="UP001583186">
    <property type="component" value="Unassembled WGS sequence"/>
</dbReference>
<evidence type="ECO:0000256" key="3">
    <source>
        <dbReference type="ARBA" id="ARBA00022729"/>
    </source>
</evidence>
<evidence type="ECO:0000256" key="4">
    <source>
        <dbReference type="ARBA" id="ARBA00022989"/>
    </source>
</evidence>
<evidence type="ECO:0000256" key="5">
    <source>
        <dbReference type="ARBA" id="ARBA00023136"/>
    </source>
</evidence>
<proteinExistence type="predicted"/>
<dbReference type="SMART" id="SM00321">
    <property type="entry name" value="WSC"/>
    <property type="match status" value="1"/>
</dbReference>
<dbReference type="Pfam" id="PF01822">
    <property type="entry name" value="WSC"/>
    <property type="match status" value="1"/>
</dbReference>
<evidence type="ECO:0000313" key="10">
    <source>
        <dbReference type="Proteomes" id="UP001583186"/>
    </source>
</evidence>
<protein>
    <submittedName>
        <fullName evidence="9">Mitochondrial intermediate peptidase</fullName>
        <ecNumber evidence="9">3.4.24.59</ecNumber>
    </submittedName>
</protein>
<gene>
    <name evidence="9" type="primary">OCT1_2</name>
    <name evidence="9" type="ORF">Sste5346_004651</name>
</gene>
<comment type="caution">
    <text evidence="9">The sequence shown here is derived from an EMBL/GenBank/DDBJ whole genome shotgun (WGS) entry which is preliminary data.</text>
</comment>
<dbReference type="InterPro" id="IPR051836">
    <property type="entry name" value="Kremen_rcpt"/>
</dbReference>
<dbReference type="PROSITE" id="PS51212">
    <property type="entry name" value="WSC"/>
    <property type="match status" value="1"/>
</dbReference>
<keyword evidence="10" id="KW-1185">Reference proteome</keyword>
<dbReference type="EC" id="3.4.24.59" evidence="9"/>
<evidence type="ECO:0000256" key="1">
    <source>
        <dbReference type="ARBA" id="ARBA00004167"/>
    </source>
</evidence>
<organism evidence="9 10">
    <name type="scientific">Sporothrix stenoceras</name>
    <dbReference type="NCBI Taxonomy" id="5173"/>
    <lineage>
        <taxon>Eukaryota</taxon>
        <taxon>Fungi</taxon>
        <taxon>Dikarya</taxon>
        <taxon>Ascomycota</taxon>
        <taxon>Pezizomycotina</taxon>
        <taxon>Sordariomycetes</taxon>
        <taxon>Sordariomycetidae</taxon>
        <taxon>Ophiostomatales</taxon>
        <taxon>Ophiostomataceae</taxon>
        <taxon>Sporothrix</taxon>
    </lineage>
</organism>